<dbReference type="GO" id="GO:0016779">
    <property type="term" value="F:nucleotidyltransferase activity"/>
    <property type="evidence" value="ECO:0007669"/>
    <property type="project" value="UniProtKB-UniRule"/>
</dbReference>
<feature type="active site" description="Proton acceptor" evidence="6">
    <location>
        <position position="825"/>
    </location>
</feature>
<comment type="catalytic activity">
    <reaction evidence="6">
        <text>a thymidine in DNA + NAD(+) = an N-(ADP-alpha-D-ribosyl)-thymidine in DNA + nicotinamide + H(+)</text>
        <dbReference type="Rhea" id="RHEA:71651"/>
        <dbReference type="Rhea" id="RHEA-COMP:13556"/>
        <dbReference type="Rhea" id="RHEA-COMP:18051"/>
        <dbReference type="ChEBI" id="CHEBI:15378"/>
        <dbReference type="ChEBI" id="CHEBI:17154"/>
        <dbReference type="ChEBI" id="CHEBI:57540"/>
        <dbReference type="ChEBI" id="CHEBI:137386"/>
        <dbReference type="ChEBI" id="CHEBI:191199"/>
    </reaction>
</comment>
<proteinExistence type="inferred from homology"/>
<evidence type="ECO:0000313" key="8">
    <source>
        <dbReference type="EMBL" id="QGW28906.1"/>
    </source>
</evidence>
<dbReference type="KEGG" id="fls:GLV81_13085"/>
<dbReference type="InterPro" id="IPR029494">
    <property type="entry name" value="DarT"/>
</dbReference>
<sequence>MINSLKRTNFKIGRDQDVILNSEIFEFLSDNDLLFWGNEKIPGIEANQNLKWSSVLFEKFNNLVKNQAGYENVSHSIDNISIVELNETFPWNFSAICNRKDLKWSSEFIRKHQDKLALNILINSVPSELVADNLAFFIQWAVEKEMLVIISKHVSTEFTFEQILLNRELLNSHNIAINWVSVLREASVESLNEIVLSDENELLQLPSAEGLRNYLSEKCELDFILDNPDLFWDWSLVTKNRISSELLLDDDFQVEYASYIHWPYLIDKFVSAIDLTPTNKLQSLAVLISQSPESVINESWSVITKKILPNDLWKFIQETIQFDIFTWDWNYISSSKVIPIDHSFLSTYSDKINWKVLSSNSTLSSFFQFSKVVYRDTRQWLDRTLEYLYAYKDEWDFTALSSINNITWNERIISEFEDKWDWHILSSASALLTNSNKEKRITEFDSRRLNRFSSLIDWGALSVRYEVTLYPALVSKFINYPWDWEKLSSHPRFELTKEFVLENGSKPWDYHALSSHSFLKVDKELLLQLQDKDWDYNLLSKASWIDNDTLLTLSDKQWNWSLLSSSKNLLFDLNLLSLFVQHTDSNWHAILNSDSIHITPDVIKLFVSNNVLNNDLWATLSSHQNLDFQQHPELLLEYKSKWDWMSFIKNWKLDFNDITILTTYQDLIEWNLLCESEKFSPSPEILLKFKEFLNWKIISGMLVFDINGLRLFKDFLDWEYISQNTSINFTVEMVDEFMMYWDYFYLQENISIPLSIREHIIQIVNSIPELELYLNLKSKQSSWSGYIYHFTHLTNAIEIIKNKKILSRNKAIGFADAAGAVVGRRHTAHEFARFYFRPQTPTQFYNECLGLDITNKYYESALRLGLPKCPIPVFFRFNLQEVLLKLRGKCYMSNGNMQTNWAVVKPVLQMLSKFNFSDVYSTIFNTSDGDYRTYINYSQQEFLIKDEFDFTSFINIDIIVRSENDKDELIRRIGEKSQYANRIKVSSYSDDIYHNQNKDIECEYRDGILNISTDYSGNGYKSGMFIVQFPSGTKYEMISGNVINATESMICAYPSLNIKFENHTSLKVYFQDEIKNTKWELYNLN</sequence>
<keyword evidence="5 6" id="KW-0238">DNA-binding</keyword>
<keyword evidence="9" id="KW-1185">Reference proteome</keyword>
<feature type="domain" description="DarT" evidence="7">
    <location>
        <begin position="785"/>
        <end position="993"/>
    </location>
</feature>
<evidence type="ECO:0000259" key="7">
    <source>
        <dbReference type="PROSITE" id="PS52018"/>
    </source>
</evidence>
<keyword evidence="1 6" id="KW-1277">Toxin-antitoxin system</keyword>
<accession>A0A6I6G821</accession>
<keyword evidence="4 6" id="KW-0548">Nucleotidyltransferase</keyword>
<evidence type="ECO:0000313" key="9">
    <source>
        <dbReference type="Proteomes" id="UP000426027"/>
    </source>
</evidence>
<evidence type="ECO:0000256" key="5">
    <source>
        <dbReference type="ARBA" id="ARBA00023125"/>
    </source>
</evidence>
<evidence type="ECO:0000256" key="2">
    <source>
        <dbReference type="ARBA" id="ARBA00022676"/>
    </source>
</evidence>
<gene>
    <name evidence="8" type="ORF">GLV81_13085</name>
</gene>
<feature type="binding site" evidence="6">
    <location>
        <position position="825"/>
    </location>
    <ligand>
        <name>NAD(+)</name>
        <dbReference type="ChEBI" id="CHEBI:57540"/>
    </ligand>
</feature>
<evidence type="ECO:0000256" key="1">
    <source>
        <dbReference type="ARBA" id="ARBA00022649"/>
    </source>
</evidence>
<evidence type="ECO:0000256" key="4">
    <source>
        <dbReference type="ARBA" id="ARBA00022695"/>
    </source>
</evidence>
<feature type="active site" evidence="6">
    <location>
        <position position="941"/>
    </location>
</feature>
<feature type="binding site" evidence="6">
    <location>
        <begin position="789"/>
        <end position="791"/>
    </location>
    <ligand>
        <name>NAD(+)</name>
        <dbReference type="ChEBI" id="CHEBI:57540"/>
    </ligand>
</feature>
<name>A0A6I6G821_9BACT</name>
<keyword evidence="2 6" id="KW-0328">Glycosyltransferase</keyword>
<dbReference type="Proteomes" id="UP000426027">
    <property type="component" value="Chromosome"/>
</dbReference>
<comment type="similarity">
    <text evidence="6">Belongs to the DarT ADP-ribosyltransferase family.</text>
</comment>
<reference evidence="8 9" key="1">
    <citation type="submission" date="2019-11" db="EMBL/GenBank/DDBJ databases">
        <authorList>
            <person name="Im W.T."/>
        </authorList>
    </citation>
    <scope>NUCLEOTIDE SEQUENCE [LARGE SCALE GENOMIC DNA]</scope>
    <source>
        <strain evidence="8 9">SB-02</strain>
    </source>
</reference>
<organism evidence="8 9">
    <name type="scientific">Phnomibacter ginsenosidimutans</name>
    <dbReference type="NCBI Taxonomy" id="2676868"/>
    <lineage>
        <taxon>Bacteria</taxon>
        <taxon>Pseudomonadati</taxon>
        <taxon>Bacteroidota</taxon>
        <taxon>Chitinophagia</taxon>
        <taxon>Chitinophagales</taxon>
        <taxon>Chitinophagaceae</taxon>
        <taxon>Phnomibacter</taxon>
    </lineage>
</organism>
<dbReference type="PROSITE" id="PS52018">
    <property type="entry name" value="DART"/>
    <property type="match status" value="1"/>
</dbReference>
<keyword evidence="3 6" id="KW-0808">Transferase</keyword>
<protein>
    <submittedName>
        <fullName evidence="8">DUF4433 domain-containing protein</fullName>
    </submittedName>
</protein>
<dbReference type="AlphaFoldDB" id="A0A6I6G821"/>
<evidence type="ECO:0000256" key="6">
    <source>
        <dbReference type="PROSITE-ProRule" id="PRU01362"/>
    </source>
</evidence>
<dbReference type="RefSeq" id="WP_157479259.1">
    <property type="nucleotide sequence ID" value="NZ_CP046566.1"/>
</dbReference>
<evidence type="ECO:0000256" key="3">
    <source>
        <dbReference type="ARBA" id="ARBA00022679"/>
    </source>
</evidence>
<feature type="binding site" evidence="6">
    <location>
        <position position="806"/>
    </location>
    <ligand>
        <name>NAD(+)</name>
        <dbReference type="ChEBI" id="CHEBI:57540"/>
    </ligand>
</feature>
<dbReference type="EMBL" id="CP046566">
    <property type="protein sequence ID" value="QGW28906.1"/>
    <property type="molecule type" value="Genomic_DNA"/>
</dbReference>
<dbReference type="GO" id="GO:0016757">
    <property type="term" value="F:glycosyltransferase activity"/>
    <property type="evidence" value="ECO:0007669"/>
    <property type="project" value="UniProtKB-UniRule"/>
</dbReference>
<dbReference type="Pfam" id="PF14487">
    <property type="entry name" value="DarT"/>
    <property type="match status" value="1"/>
</dbReference>
<comment type="caution">
    <text evidence="6">Lacks conserved residue(s) required for the propagation of feature annotation.</text>
</comment>
<dbReference type="GO" id="GO:0003677">
    <property type="term" value="F:DNA binding"/>
    <property type="evidence" value="ECO:0007669"/>
    <property type="project" value="UniProtKB-UniRule"/>
</dbReference>